<proteinExistence type="predicted"/>
<dbReference type="EMBL" id="GDID01006793">
    <property type="protein sequence ID" value="JAP89813.1"/>
    <property type="molecule type" value="Transcribed_RNA"/>
</dbReference>
<dbReference type="AlphaFoldDB" id="A0A146JYQ3"/>
<sequence>HIKNTVLRSLKKTQSRQDFRQSYQNLITLIHQLKEDDYKHLIFQFLQFSPQSIPQKRLTLKAFSVVSEQRVFIDEIFAFVLKCCVDFDQVFNLDFQQEILSAIFIISAHLNQQQGSAAFIQLLQFANNDISQLMYLSQFIQSKFELDEISALKCFQFVESLVYDGKIQDLAVTTDLLVTLKQKHGLVNKEINQLLSDQNKINFSQKVAINLKLLAESEQKQKEQNDQNSQMDVNNVENSKISEDQDDHSAELTTKRLEEKLSDLNQSVELLNRSDFAKTDLQQNKMKTDLKQNNIEQNIIDKNQFIEPVLLEASCTENEPKLKTKLCQDQPKEKAQLKKLSDCKFDICFKIKVKALNEDLFLYQPKLKLEQKILLEQASKSENLDLQTVNQVVLPPVYIQSFVELYQGTFEDFLESYQPNPYRSGKQVIQLVQMFSKQEPIIDKLPLGLQDKCISLSLELIKEGFAEQGIKWVKQALQVVQLSEEQKYALDAAIESVEGWEPWASRLMGLKVE</sequence>
<accession>A0A146JYQ3</accession>
<gene>
    <name evidence="1" type="ORF">TPC1_30692</name>
</gene>
<protein>
    <submittedName>
        <fullName evidence="1">Uncharacterized protein</fullName>
    </submittedName>
</protein>
<organism evidence="1">
    <name type="scientific">Trepomonas sp. PC1</name>
    <dbReference type="NCBI Taxonomy" id="1076344"/>
    <lineage>
        <taxon>Eukaryota</taxon>
        <taxon>Metamonada</taxon>
        <taxon>Diplomonadida</taxon>
        <taxon>Hexamitidae</taxon>
        <taxon>Hexamitinae</taxon>
        <taxon>Trepomonas</taxon>
    </lineage>
</organism>
<name>A0A146JYQ3_9EUKA</name>
<evidence type="ECO:0000313" key="1">
    <source>
        <dbReference type="EMBL" id="JAP89813.1"/>
    </source>
</evidence>
<reference evidence="1" key="1">
    <citation type="submission" date="2015-07" db="EMBL/GenBank/DDBJ databases">
        <title>Adaptation to a free-living lifestyle via gene acquisitions in the diplomonad Trepomonas sp. PC1.</title>
        <authorList>
            <person name="Xu F."/>
            <person name="Jerlstrom-Hultqvist J."/>
            <person name="Kolisko M."/>
            <person name="Simpson A.G.B."/>
            <person name="Roger A.J."/>
            <person name="Svard S.G."/>
            <person name="Andersson J.O."/>
        </authorList>
    </citation>
    <scope>NUCLEOTIDE SEQUENCE</scope>
    <source>
        <strain evidence="1">PC1</strain>
    </source>
</reference>
<feature type="non-terminal residue" evidence="1">
    <location>
        <position position="1"/>
    </location>
</feature>